<protein>
    <recommendedName>
        <fullName evidence="3">Tetratricopeptide repeat protein</fullName>
    </recommendedName>
</protein>
<evidence type="ECO:0000313" key="1">
    <source>
        <dbReference type="EMBL" id="MBF4500726.1"/>
    </source>
</evidence>
<reference evidence="1" key="1">
    <citation type="submission" date="2020-11" db="EMBL/GenBank/DDBJ databases">
        <title>Multidrug resistant novel bacterium Savagea serpentis sp. nov., isolated from the scats of a vine snake (Ahaetulla nasuta).</title>
        <authorList>
            <person name="Venkata Ramana V."/>
            <person name="Vikas Patil S."/>
            <person name="Yogita Lugani V."/>
        </authorList>
    </citation>
    <scope>NUCLEOTIDE SEQUENCE</scope>
    <source>
        <strain evidence="1">SN6</strain>
    </source>
</reference>
<proteinExistence type="predicted"/>
<accession>A0A8J7KE19</accession>
<gene>
    <name evidence="1" type="ORF">IRY55_05050</name>
</gene>
<dbReference type="AlphaFoldDB" id="A0A8J7KE19"/>
<dbReference type="Proteomes" id="UP000622653">
    <property type="component" value="Unassembled WGS sequence"/>
</dbReference>
<dbReference type="PROSITE" id="PS51257">
    <property type="entry name" value="PROKAR_LIPOPROTEIN"/>
    <property type="match status" value="1"/>
</dbReference>
<organism evidence="1 2">
    <name type="scientific">Savagea serpentis</name>
    <dbReference type="NCBI Taxonomy" id="2785297"/>
    <lineage>
        <taxon>Bacteria</taxon>
        <taxon>Bacillati</taxon>
        <taxon>Bacillota</taxon>
        <taxon>Bacilli</taxon>
        <taxon>Bacillales</taxon>
        <taxon>Caryophanaceae</taxon>
        <taxon>Savagea</taxon>
    </lineage>
</organism>
<evidence type="ECO:0008006" key="3">
    <source>
        <dbReference type="Google" id="ProtNLM"/>
    </source>
</evidence>
<sequence length="313" mass="36507">MRQLFLFALLFVLTACQSSTYKSMMETGEEQFAAGEYRVALTMFEKALSEKNTDEVNEWLSWTNAMLEGQQLMEEERWEEAKQFFEDLQKRPATVLNPTLHQRIGQAEQKQIAQALKEPDIVAEALAIEDDAKRFERIEHLLTNERTNLKAEQLEALKGEKQTILDETKHKKKEHTTKPVNNRQATIDHMETQVNGQAYVNQVVQTITQAFEEGASTLQPYQNMLSPYLTSPMLNDYMTHYKSGALCYECDMELIPGHYNPLKFIRYADVSPTGDYVYVDYSTYSDWYGYSEYRFRYELDGKRWKIAEIKAMN</sequence>
<name>A0A8J7KE19_9BACL</name>
<evidence type="ECO:0000313" key="2">
    <source>
        <dbReference type="Proteomes" id="UP000622653"/>
    </source>
</evidence>
<comment type="caution">
    <text evidence="1">The sequence shown here is derived from an EMBL/GenBank/DDBJ whole genome shotgun (WGS) entry which is preliminary data.</text>
</comment>
<dbReference type="EMBL" id="JADKPV010000001">
    <property type="protein sequence ID" value="MBF4500726.1"/>
    <property type="molecule type" value="Genomic_DNA"/>
</dbReference>
<keyword evidence="2" id="KW-1185">Reference proteome</keyword>
<dbReference type="RefSeq" id="WP_194562150.1">
    <property type="nucleotide sequence ID" value="NZ_JADKPV010000001.1"/>
</dbReference>